<reference evidence="1 2" key="1">
    <citation type="submission" date="2016-08" db="EMBL/GenBank/DDBJ databases">
        <title>Draft genome of the agarase producing Sphingomonas sp. MCT13.</title>
        <authorList>
            <person name="D'Andrea M.M."/>
            <person name="Rossolini G.M."/>
            <person name="Thaller M.C."/>
        </authorList>
    </citation>
    <scope>NUCLEOTIDE SEQUENCE [LARGE SCALE GENOMIC DNA]</scope>
    <source>
        <strain evidence="1 2">MCT13</strain>
    </source>
</reference>
<evidence type="ECO:0000313" key="1">
    <source>
        <dbReference type="EMBL" id="ODP36483.1"/>
    </source>
</evidence>
<dbReference type="OrthoDB" id="8477613at2"/>
<dbReference type="SUPFAM" id="SSF51126">
    <property type="entry name" value="Pectin lyase-like"/>
    <property type="match status" value="1"/>
</dbReference>
<dbReference type="AlphaFoldDB" id="A0A1E3LRX4"/>
<evidence type="ECO:0000313" key="2">
    <source>
        <dbReference type="Proteomes" id="UP000094487"/>
    </source>
</evidence>
<accession>A0A1E3LRX4</accession>
<name>A0A1E3LRX4_9SPHN</name>
<protein>
    <submittedName>
        <fullName evidence="1">Uncharacterized protein</fullName>
    </submittedName>
</protein>
<organism evidence="1 2">
    <name type="scientific">Sphingomonas turrisvirgatae</name>
    <dbReference type="NCBI Taxonomy" id="1888892"/>
    <lineage>
        <taxon>Bacteria</taxon>
        <taxon>Pseudomonadati</taxon>
        <taxon>Pseudomonadota</taxon>
        <taxon>Alphaproteobacteria</taxon>
        <taxon>Sphingomonadales</taxon>
        <taxon>Sphingomonadaceae</taxon>
        <taxon>Sphingomonas</taxon>
    </lineage>
</organism>
<proteinExistence type="predicted"/>
<dbReference type="EMBL" id="MDDS01000068">
    <property type="protein sequence ID" value="ODP36483.1"/>
    <property type="molecule type" value="Genomic_DNA"/>
</dbReference>
<dbReference type="InterPro" id="IPR011050">
    <property type="entry name" value="Pectin_lyase_fold/virulence"/>
</dbReference>
<dbReference type="RefSeq" id="WP_069321749.1">
    <property type="nucleotide sequence ID" value="NZ_MDDS01000068.1"/>
</dbReference>
<dbReference type="STRING" id="1888892.BFL28_05710"/>
<keyword evidence="2" id="KW-1185">Reference proteome</keyword>
<gene>
    <name evidence="1" type="ORF">BFL28_05710</name>
</gene>
<sequence length="300" mass="31581">MQALYLANRGAAAANGQAALTRMTDGAFIVLPPGTTSMGTVAPTTGLTATECWPIILGDPDDPNPRANCILETAATSLNAGASHLAIHNCRLNVGGVILSNATYYWLNNVQVEAKSGQGASAAFLNSSSTAFTYATNSAIGSSLSGHYLEPVRFEPEVRAGPLLLDTARHCGAADRQQQRRAGLSPLNAGGDANSQADWVAVGNLVRSVTAGAISWAGLSSGGAVQIVRPMVVNNVMERIGASTEPMWDIAENSLDRMTHGLIEGNTFIGERTNTLYNDPPDLTSHNVHRDCRVANNYFD</sequence>
<comment type="caution">
    <text evidence="1">The sequence shown here is derived from an EMBL/GenBank/DDBJ whole genome shotgun (WGS) entry which is preliminary data.</text>
</comment>
<dbReference type="Proteomes" id="UP000094487">
    <property type="component" value="Unassembled WGS sequence"/>
</dbReference>